<dbReference type="GO" id="GO:0003842">
    <property type="term" value="F:L-glutamate gamma-semialdehyde dehydrogenase activity"/>
    <property type="evidence" value="ECO:0007669"/>
    <property type="project" value="UniProtKB-EC"/>
</dbReference>
<dbReference type="EC" id="1.2.1.88" evidence="2"/>
<reference evidence="10" key="2">
    <citation type="journal article" date="2024" name="Nature">
        <title>Anoxygenic phototroph of the Chloroflexota uses a type I reaction centre.</title>
        <authorList>
            <person name="Tsuji J.M."/>
            <person name="Shaw N.A."/>
            <person name="Nagashima S."/>
            <person name="Venkiteswaran J.J."/>
            <person name="Schiff S.L."/>
            <person name="Watanabe T."/>
            <person name="Fukui M."/>
            <person name="Hanada S."/>
            <person name="Tank M."/>
            <person name="Neufeld J.D."/>
        </authorList>
    </citation>
    <scope>NUCLEOTIDE SEQUENCE</scope>
    <source>
        <strain evidence="10">L227-S17</strain>
    </source>
</reference>
<keyword evidence="12" id="KW-1185">Reference proteome</keyword>
<protein>
    <recommendedName>
        <fullName evidence="5">L-glutamate gamma-semialdehyde dehydrogenase</fullName>
        <ecNumber evidence="2">1.2.1.88</ecNumber>
    </recommendedName>
    <alternativeName>
        <fullName evidence="5">L-glutamate gamma-semialdehyde dehydrogenase</fullName>
    </alternativeName>
</protein>
<dbReference type="NCBIfam" id="TIGR01237">
    <property type="entry name" value="D1pyr5carbox2"/>
    <property type="match status" value="1"/>
</dbReference>
<dbReference type="GO" id="GO:0009898">
    <property type="term" value="C:cytoplasmic side of plasma membrane"/>
    <property type="evidence" value="ECO:0007669"/>
    <property type="project" value="TreeGrafter"/>
</dbReference>
<dbReference type="NCBIfam" id="NF002852">
    <property type="entry name" value="PRK03137.1"/>
    <property type="match status" value="1"/>
</dbReference>
<dbReference type="InterPro" id="IPR016162">
    <property type="entry name" value="Ald_DH_N"/>
</dbReference>
<dbReference type="AlphaFoldDB" id="A0A8T7M2W3"/>
<evidence type="ECO:0000313" key="9">
    <source>
        <dbReference type="EMBL" id="NWJ46561.1"/>
    </source>
</evidence>
<organism evidence="9 11">
    <name type="scientific">Candidatus Chlorohelix allophototropha</name>
    <dbReference type="NCBI Taxonomy" id="3003348"/>
    <lineage>
        <taxon>Bacteria</taxon>
        <taxon>Bacillati</taxon>
        <taxon>Chloroflexota</taxon>
        <taxon>Chloroflexia</taxon>
        <taxon>Candidatus Chloroheliales</taxon>
        <taxon>Candidatus Chloroheliaceae</taxon>
        <taxon>Candidatus Chlorohelix</taxon>
    </lineage>
</organism>
<proteinExistence type="inferred from homology"/>
<feature type="domain" description="Aldehyde dehydrogenase" evidence="8">
    <location>
        <begin position="61"/>
        <end position="522"/>
    </location>
</feature>
<keyword evidence="3 9" id="KW-0560">Oxidoreductase</keyword>
<dbReference type="InterPro" id="IPR050485">
    <property type="entry name" value="Proline_metab_enzyme"/>
</dbReference>
<name>A0A8T7M2W3_9CHLR</name>
<dbReference type="InterPro" id="IPR016160">
    <property type="entry name" value="Ald_DH_CS_CYS"/>
</dbReference>
<dbReference type="InterPro" id="IPR015590">
    <property type="entry name" value="Aldehyde_DH_dom"/>
</dbReference>
<dbReference type="Proteomes" id="UP001431572">
    <property type="component" value="Chromosome 1"/>
</dbReference>
<dbReference type="PROSITE" id="PS00070">
    <property type="entry name" value="ALDEHYDE_DEHYDR_CYS"/>
    <property type="match status" value="1"/>
</dbReference>
<evidence type="ECO:0000313" key="11">
    <source>
        <dbReference type="Proteomes" id="UP000521676"/>
    </source>
</evidence>
<dbReference type="SUPFAM" id="SSF53720">
    <property type="entry name" value="ALDH-like"/>
    <property type="match status" value="1"/>
</dbReference>
<evidence type="ECO:0000256" key="6">
    <source>
        <dbReference type="ARBA" id="ARBA00048142"/>
    </source>
</evidence>
<dbReference type="Proteomes" id="UP000521676">
    <property type="component" value="Unassembled WGS sequence"/>
</dbReference>
<comment type="similarity">
    <text evidence="7">Belongs to the aldehyde dehydrogenase family. RocA subfamily.</text>
</comment>
<keyword evidence="4" id="KW-0520">NAD</keyword>
<evidence type="ECO:0000259" key="8">
    <source>
        <dbReference type="Pfam" id="PF00171"/>
    </source>
</evidence>
<comment type="pathway">
    <text evidence="1">Amino-acid degradation; L-proline degradation into L-glutamate; L-glutamate from L-proline: step 2/2.</text>
</comment>
<dbReference type="PANTHER" id="PTHR42862">
    <property type="entry name" value="DELTA-1-PYRROLINE-5-CARBOXYLATE DEHYDROGENASE 1, ISOFORM A-RELATED"/>
    <property type="match status" value="1"/>
</dbReference>
<dbReference type="EMBL" id="JACATZ010000001">
    <property type="protein sequence ID" value="NWJ46561.1"/>
    <property type="molecule type" value="Genomic_DNA"/>
</dbReference>
<dbReference type="Pfam" id="PF00171">
    <property type="entry name" value="Aldedh"/>
    <property type="match status" value="1"/>
</dbReference>
<dbReference type="GO" id="GO:0004657">
    <property type="term" value="F:proline dehydrogenase activity"/>
    <property type="evidence" value="ECO:0007669"/>
    <property type="project" value="UniProtKB-ARBA"/>
</dbReference>
<evidence type="ECO:0000313" key="12">
    <source>
        <dbReference type="Proteomes" id="UP001431572"/>
    </source>
</evidence>
<dbReference type="InterPro" id="IPR016163">
    <property type="entry name" value="Ald_DH_C"/>
</dbReference>
<dbReference type="EMBL" id="CP128399">
    <property type="protein sequence ID" value="WJW65930.1"/>
    <property type="molecule type" value="Genomic_DNA"/>
</dbReference>
<dbReference type="InterPro" id="IPR016161">
    <property type="entry name" value="Ald_DH/histidinol_DH"/>
</dbReference>
<sequence>MLEVEPRSPATPDFVNQPLTDFSKPENEHAIRAALQEVESKLGHTYPLLVGGEKIITERKGKSLNPSDPAQVVGYFSQADKALANRAIETAHTTFQTWQYVSAQERAGYVFKAAAIMAQRRHLFSAWMVYEAGKSWAEADADTAEAIDFMEFYAREALRYGGEQPLTHIPTEKNELRYIPLGVGVAIPPWNFPLAIMVGLTVSAFVSGNTVILKPASATPIIAAHFVALLEEVGLPAGVVNFLPGPGGEVGDTLVAHPKTRFISFTGSMEIGLRINRLAAELAPGQIWIKRAVLEMGGKDCVVVDETADLEKAAAAIVASAFGFQGQKCSAGSRAIIVDSVYDTVLRMVVERTAKLTVGKPYEKNVGMGPVIDEAAFNKISEYIEIGKGESKLEFGGALAKAASNGGYFLQPTIFSEVPETARIAQEEIFGPVLAVIRARDFDHALAIANGTIYGLTGALFTGDNSRIERAKNEFHVGNLYFNRKCTGALVGVHPFGGFNMSGTDSKAGGRDYLALFTQAKLISELI</sequence>
<dbReference type="PANTHER" id="PTHR42862:SF1">
    <property type="entry name" value="DELTA-1-PYRROLINE-5-CARBOXYLATE DEHYDROGENASE 2, ISOFORM A-RELATED"/>
    <property type="match status" value="1"/>
</dbReference>
<reference evidence="9 11" key="1">
    <citation type="submission" date="2020-06" db="EMBL/GenBank/DDBJ databases">
        <title>Anoxygenic phototrophic Chloroflexota member uses a Type I reaction center.</title>
        <authorList>
            <person name="Tsuji J.M."/>
            <person name="Shaw N.A."/>
            <person name="Nagashima S."/>
            <person name="Venkiteswaran J."/>
            <person name="Schiff S.L."/>
            <person name="Hanada S."/>
            <person name="Tank M."/>
            <person name="Neufeld J.D."/>
        </authorList>
    </citation>
    <scope>NUCLEOTIDE SEQUENCE [LARGE SCALE GENOMIC DNA]</scope>
    <source>
        <strain evidence="9">L227-S17</strain>
    </source>
</reference>
<dbReference type="Gene3D" id="3.40.605.10">
    <property type="entry name" value="Aldehyde Dehydrogenase, Chain A, domain 1"/>
    <property type="match status" value="1"/>
</dbReference>
<dbReference type="InterPro" id="IPR005932">
    <property type="entry name" value="RocA"/>
</dbReference>
<dbReference type="FunFam" id="3.40.605.10:FF:000045">
    <property type="entry name" value="1-pyrroline-5-carboxylate dehydrogenase 1"/>
    <property type="match status" value="1"/>
</dbReference>
<dbReference type="RefSeq" id="WP_341467817.1">
    <property type="nucleotide sequence ID" value="NZ_CP128399.1"/>
</dbReference>
<evidence type="ECO:0000256" key="2">
    <source>
        <dbReference type="ARBA" id="ARBA00012884"/>
    </source>
</evidence>
<evidence type="ECO:0000313" key="10">
    <source>
        <dbReference type="EMBL" id="WJW65930.1"/>
    </source>
</evidence>
<evidence type="ECO:0000256" key="4">
    <source>
        <dbReference type="ARBA" id="ARBA00023027"/>
    </source>
</evidence>
<evidence type="ECO:0000256" key="3">
    <source>
        <dbReference type="ARBA" id="ARBA00023002"/>
    </source>
</evidence>
<dbReference type="Gene3D" id="3.40.309.10">
    <property type="entry name" value="Aldehyde Dehydrogenase, Chain A, domain 2"/>
    <property type="match status" value="1"/>
</dbReference>
<dbReference type="GO" id="GO:0010133">
    <property type="term" value="P:L-proline catabolic process to L-glutamate"/>
    <property type="evidence" value="ECO:0007669"/>
    <property type="project" value="TreeGrafter"/>
</dbReference>
<dbReference type="FunFam" id="3.40.309.10:FF:000005">
    <property type="entry name" value="1-pyrroline-5-carboxylate dehydrogenase 1"/>
    <property type="match status" value="1"/>
</dbReference>
<evidence type="ECO:0000256" key="1">
    <source>
        <dbReference type="ARBA" id="ARBA00004786"/>
    </source>
</evidence>
<accession>A0A8T7M2W3</accession>
<evidence type="ECO:0000256" key="5">
    <source>
        <dbReference type="ARBA" id="ARBA00032259"/>
    </source>
</evidence>
<dbReference type="CDD" id="cd07124">
    <property type="entry name" value="ALDH_PutA-P5CDH-RocA"/>
    <property type="match status" value="1"/>
</dbReference>
<comment type="catalytic activity">
    <reaction evidence="6">
        <text>L-glutamate 5-semialdehyde + NAD(+) + H2O = L-glutamate + NADH + 2 H(+)</text>
        <dbReference type="Rhea" id="RHEA:30235"/>
        <dbReference type="ChEBI" id="CHEBI:15377"/>
        <dbReference type="ChEBI" id="CHEBI:15378"/>
        <dbReference type="ChEBI" id="CHEBI:29985"/>
        <dbReference type="ChEBI" id="CHEBI:57540"/>
        <dbReference type="ChEBI" id="CHEBI:57945"/>
        <dbReference type="ChEBI" id="CHEBI:58066"/>
        <dbReference type="EC" id="1.2.1.88"/>
    </reaction>
</comment>
<evidence type="ECO:0000256" key="7">
    <source>
        <dbReference type="ARBA" id="ARBA00061617"/>
    </source>
</evidence>
<gene>
    <name evidence="9" type="primary">pruA</name>
    <name evidence="9" type="ORF">HXX08_11835</name>
    <name evidence="10" type="ORF">OZ401_001710</name>
</gene>